<comment type="catalytic activity">
    <reaction evidence="6">
        <text>2 a quinone + NADH + H(+) = 2 a 1,4-benzosemiquinone + NAD(+)</text>
        <dbReference type="Rhea" id="RHEA:65952"/>
        <dbReference type="ChEBI" id="CHEBI:15378"/>
        <dbReference type="ChEBI" id="CHEBI:57540"/>
        <dbReference type="ChEBI" id="CHEBI:57945"/>
        <dbReference type="ChEBI" id="CHEBI:132124"/>
        <dbReference type="ChEBI" id="CHEBI:134225"/>
    </reaction>
</comment>
<dbReference type="PANTHER" id="PTHR43741">
    <property type="entry name" value="FMN-DEPENDENT NADH-AZOREDUCTASE 1"/>
    <property type="match status" value="1"/>
</dbReference>
<comment type="similarity">
    <text evidence="6">Belongs to the azoreductase type 1 family.</text>
</comment>
<feature type="binding site" evidence="6">
    <location>
        <begin position="152"/>
        <end position="155"/>
    </location>
    <ligand>
        <name>FMN</name>
        <dbReference type="ChEBI" id="CHEBI:58210"/>
    </ligand>
</feature>
<feature type="binding site" evidence="6">
    <location>
        <position position="20"/>
    </location>
    <ligand>
        <name>FMN</name>
        <dbReference type="ChEBI" id="CHEBI:58210"/>
    </ligand>
</feature>
<comment type="function">
    <text evidence="6">Quinone reductase that provides resistance to thiol-specific stress caused by electrophilic quinones.</text>
</comment>
<evidence type="ECO:0000256" key="5">
    <source>
        <dbReference type="ARBA" id="ARBA00048542"/>
    </source>
</evidence>
<dbReference type="EMBL" id="QVQT01000002">
    <property type="protein sequence ID" value="RFU17746.1"/>
    <property type="molecule type" value="Genomic_DNA"/>
</dbReference>
<accession>A0A372IS62</accession>
<dbReference type="InterPro" id="IPR023048">
    <property type="entry name" value="NADH:quinone_OxRdtase_FMN_depd"/>
</dbReference>
<keyword evidence="1 6" id="KW-0285">Flavoprotein</keyword>
<organism evidence="8 9">
    <name type="scientific">Paracidobacterium acidisoli</name>
    <dbReference type="NCBI Taxonomy" id="2303751"/>
    <lineage>
        <taxon>Bacteria</taxon>
        <taxon>Pseudomonadati</taxon>
        <taxon>Acidobacteriota</taxon>
        <taxon>Terriglobia</taxon>
        <taxon>Terriglobales</taxon>
        <taxon>Acidobacteriaceae</taxon>
        <taxon>Paracidobacterium</taxon>
    </lineage>
</organism>
<evidence type="ECO:0000313" key="8">
    <source>
        <dbReference type="EMBL" id="RFU17746.1"/>
    </source>
</evidence>
<evidence type="ECO:0000259" key="7">
    <source>
        <dbReference type="Pfam" id="PF02525"/>
    </source>
</evidence>
<keyword evidence="2 6" id="KW-0288">FMN</keyword>
<dbReference type="InterPro" id="IPR029039">
    <property type="entry name" value="Flavoprotein-like_sf"/>
</dbReference>
<dbReference type="GO" id="GO:0010181">
    <property type="term" value="F:FMN binding"/>
    <property type="evidence" value="ECO:0007669"/>
    <property type="project" value="UniProtKB-UniRule"/>
</dbReference>
<evidence type="ECO:0000313" key="9">
    <source>
        <dbReference type="Proteomes" id="UP000264702"/>
    </source>
</evidence>
<name>A0A372IS62_9BACT</name>
<dbReference type="EC" id="1.6.5.-" evidence="6"/>
<dbReference type="GO" id="GO:0016652">
    <property type="term" value="F:oxidoreductase activity, acting on NAD(P)H as acceptor"/>
    <property type="evidence" value="ECO:0007669"/>
    <property type="project" value="UniProtKB-UniRule"/>
</dbReference>
<dbReference type="Gene3D" id="3.40.50.360">
    <property type="match status" value="1"/>
</dbReference>
<protein>
    <recommendedName>
        <fullName evidence="6">FMN dependent NADH:quinone oxidoreductase</fullName>
        <ecNumber evidence="6">1.6.5.-</ecNumber>
    </recommendedName>
    <alternativeName>
        <fullName evidence="6">Azo-dye reductase</fullName>
    </alternativeName>
    <alternativeName>
        <fullName evidence="6">FMN-dependent NADH-azo compound oxidoreductase</fullName>
    </alternativeName>
    <alternativeName>
        <fullName evidence="6">FMN-dependent NADH-azoreductase</fullName>
        <ecNumber evidence="6">1.7.1.17</ecNumber>
    </alternativeName>
</protein>
<dbReference type="GO" id="GO:0009055">
    <property type="term" value="F:electron transfer activity"/>
    <property type="evidence" value="ECO:0007669"/>
    <property type="project" value="UniProtKB-UniRule"/>
</dbReference>
<comment type="cofactor">
    <cofactor evidence="6">
        <name>FMN</name>
        <dbReference type="ChEBI" id="CHEBI:58210"/>
    </cofactor>
    <text evidence="6">Binds 1 FMN per subunit.</text>
</comment>
<comment type="catalytic activity">
    <reaction evidence="5">
        <text>N,N-dimethyl-1,4-phenylenediamine + anthranilate + 2 NAD(+) = 2-(4-dimethylaminophenyl)diazenylbenzoate + 2 NADH + 2 H(+)</text>
        <dbReference type="Rhea" id="RHEA:55872"/>
        <dbReference type="ChEBI" id="CHEBI:15378"/>
        <dbReference type="ChEBI" id="CHEBI:15783"/>
        <dbReference type="ChEBI" id="CHEBI:16567"/>
        <dbReference type="ChEBI" id="CHEBI:57540"/>
        <dbReference type="ChEBI" id="CHEBI:57945"/>
        <dbReference type="ChEBI" id="CHEBI:71579"/>
        <dbReference type="EC" id="1.7.1.17"/>
    </reaction>
    <physiologicalReaction direction="right-to-left" evidence="5">
        <dbReference type="Rhea" id="RHEA:55874"/>
    </physiologicalReaction>
</comment>
<dbReference type="Pfam" id="PF02525">
    <property type="entry name" value="Flavodoxin_2"/>
    <property type="match status" value="1"/>
</dbReference>
<feature type="domain" description="Flavodoxin-like fold" evidence="7">
    <location>
        <begin position="13"/>
        <end position="200"/>
    </location>
</feature>
<dbReference type="Proteomes" id="UP000264702">
    <property type="component" value="Unassembled WGS sequence"/>
</dbReference>
<dbReference type="EC" id="1.7.1.17" evidence="6"/>
<evidence type="ECO:0000256" key="6">
    <source>
        <dbReference type="HAMAP-Rule" id="MF_01216"/>
    </source>
</evidence>
<comment type="function">
    <text evidence="6">Also exhibits azoreductase activity. Catalyzes the reductive cleavage of the azo bond in aromatic azo compounds to the corresponding amines.</text>
</comment>
<dbReference type="AlphaFoldDB" id="A0A372IS62"/>
<dbReference type="InterPro" id="IPR003680">
    <property type="entry name" value="Flavodoxin_fold"/>
</dbReference>
<keyword evidence="9" id="KW-1185">Reference proteome</keyword>
<sequence>MLASKCEVSAMSTLLKIDSSPRGDASVSRQLTAAFADRWLKHHPDARIIERDLYGASPLPLVDVNWIGAAYTPPAARTPEQNQTLAVSETLIQELQAADEYVFGVPMYNFSIPAAFKSWIDQVVRAGRTFSYTSGGSVEGLIKGKKATVIISSGGVYQPDTPLAVMDFVIPYLRTILGFIGITNVEFIAADGLSKVMQGQVPLDQHIAPTLERVLAHASV</sequence>
<comment type="subunit">
    <text evidence="6">Homodimer.</text>
</comment>
<evidence type="ECO:0000256" key="1">
    <source>
        <dbReference type="ARBA" id="ARBA00022630"/>
    </source>
</evidence>
<dbReference type="PANTHER" id="PTHR43741:SF4">
    <property type="entry name" value="FMN-DEPENDENT NADH:QUINONE OXIDOREDUCTASE"/>
    <property type="match status" value="1"/>
</dbReference>
<comment type="caution">
    <text evidence="8">The sequence shown here is derived from an EMBL/GenBank/DDBJ whole genome shotgun (WGS) entry which is preliminary data.</text>
</comment>
<proteinExistence type="inferred from homology"/>
<keyword evidence="3 6" id="KW-0560">Oxidoreductase</keyword>
<gene>
    <name evidence="6" type="primary">azoR</name>
    <name evidence="8" type="ORF">D0Y96_06390</name>
</gene>
<evidence type="ECO:0000256" key="3">
    <source>
        <dbReference type="ARBA" id="ARBA00023002"/>
    </source>
</evidence>
<evidence type="ECO:0000256" key="2">
    <source>
        <dbReference type="ARBA" id="ARBA00022643"/>
    </source>
</evidence>
<evidence type="ECO:0000256" key="4">
    <source>
        <dbReference type="ARBA" id="ARBA00023027"/>
    </source>
</evidence>
<dbReference type="HAMAP" id="MF_01216">
    <property type="entry name" value="Azoreductase_type1"/>
    <property type="match status" value="1"/>
</dbReference>
<dbReference type="SUPFAM" id="SSF52218">
    <property type="entry name" value="Flavoproteins"/>
    <property type="match status" value="1"/>
</dbReference>
<feature type="binding site" evidence="6">
    <location>
        <begin position="107"/>
        <end position="110"/>
    </location>
    <ligand>
        <name>FMN</name>
        <dbReference type="ChEBI" id="CHEBI:58210"/>
    </ligand>
</feature>
<dbReference type="GO" id="GO:0016655">
    <property type="term" value="F:oxidoreductase activity, acting on NAD(P)H, quinone or similar compound as acceptor"/>
    <property type="evidence" value="ECO:0007669"/>
    <property type="project" value="InterPro"/>
</dbReference>
<dbReference type="InterPro" id="IPR050104">
    <property type="entry name" value="FMN-dep_NADH:Q_OxRdtase_AzoR1"/>
</dbReference>
<reference evidence="8 9" key="1">
    <citation type="submission" date="2018-08" db="EMBL/GenBank/DDBJ databases">
        <title>Acidipila sp. 4G-K13, an acidobacterium isolated from forest soil.</title>
        <authorList>
            <person name="Gao Z.-H."/>
            <person name="Qiu L.-H."/>
        </authorList>
    </citation>
    <scope>NUCLEOTIDE SEQUENCE [LARGE SCALE GENOMIC DNA]</scope>
    <source>
        <strain evidence="8 9">4G-K13</strain>
    </source>
</reference>
<keyword evidence="4 6" id="KW-0520">NAD</keyword>
<feature type="binding site" evidence="6">
    <location>
        <begin position="26"/>
        <end position="28"/>
    </location>
    <ligand>
        <name>FMN</name>
        <dbReference type="ChEBI" id="CHEBI:58210"/>
    </ligand>
</feature>